<sequence length="180" mass="20359">MRSTSRRELILIATAKVIRDLGTNNLTIELVAKEAGVSKGGVLHHFPSKQALIHALAEESTAQFLEDLRQRVSNETQDAGKWSRAYLGTTLNHDRDNVGMNESMIATLTMNPKFRSIYQKEFEVIQKNIENDGINPVNATIIRLAMDGLWFSEIMGIGKLDEHLRTQVFDYLINMTNKNE</sequence>
<proteinExistence type="predicted"/>
<dbReference type="InterPro" id="IPR041479">
    <property type="entry name" value="TetR_CgmR_C"/>
</dbReference>
<dbReference type="RefSeq" id="WP_210090628.1">
    <property type="nucleotide sequence ID" value="NZ_JAGGKG010000021.1"/>
</dbReference>
<dbReference type="Proteomes" id="UP001519272">
    <property type="component" value="Unassembled WGS sequence"/>
</dbReference>
<dbReference type="SUPFAM" id="SSF48498">
    <property type="entry name" value="Tetracyclin repressor-like, C-terminal domain"/>
    <property type="match status" value="1"/>
</dbReference>
<dbReference type="PANTHER" id="PTHR30055:SF148">
    <property type="entry name" value="TETR-FAMILY TRANSCRIPTIONAL REGULATOR"/>
    <property type="match status" value="1"/>
</dbReference>
<dbReference type="PROSITE" id="PS50977">
    <property type="entry name" value="HTH_TETR_2"/>
    <property type="match status" value="1"/>
</dbReference>
<protein>
    <submittedName>
        <fullName evidence="4">AcrR family transcriptional regulator</fullName>
    </submittedName>
</protein>
<evidence type="ECO:0000256" key="1">
    <source>
        <dbReference type="ARBA" id="ARBA00023125"/>
    </source>
</evidence>
<keyword evidence="1 2" id="KW-0238">DNA-binding</keyword>
<dbReference type="SUPFAM" id="SSF46689">
    <property type="entry name" value="Homeodomain-like"/>
    <property type="match status" value="1"/>
</dbReference>
<evidence type="ECO:0000256" key="2">
    <source>
        <dbReference type="PROSITE-ProRule" id="PRU00335"/>
    </source>
</evidence>
<keyword evidence="5" id="KW-1185">Reference proteome</keyword>
<evidence type="ECO:0000313" key="5">
    <source>
        <dbReference type="Proteomes" id="UP001519272"/>
    </source>
</evidence>
<reference evidence="4 5" key="1">
    <citation type="submission" date="2021-03" db="EMBL/GenBank/DDBJ databases">
        <title>Genomic Encyclopedia of Type Strains, Phase IV (KMG-IV): sequencing the most valuable type-strain genomes for metagenomic binning, comparative biology and taxonomic classification.</title>
        <authorList>
            <person name="Goeker M."/>
        </authorList>
    </citation>
    <scope>NUCLEOTIDE SEQUENCE [LARGE SCALE GENOMIC DNA]</scope>
    <source>
        <strain evidence="4 5">DSM 14349</strain>
    </source>
</reference>
<organism evidence="4 5">
    <name type="scientific">Paenibacillus turicensis</name>
    <dbReference type="NCBI Taxonomy" id="160487"/>
    <lineage>
        <taxon>Bacteria</taxon>
        <taxon>Bacillati</taxon>
        <taxon>Bacillota</taxon>
        <taxon>Bacilli</taxon>
        <taxon>Bacillales</taxon>
        <taxon>Paenibacillaceae</taxon>
        <taxon>Paenibacillus</taxon>
    </lineage>
</organism>
<gene>
    <name evidence="4" type="ORF">J2Z32_003704</name>
</gene>
<dbReference type="InterPro" id="IPR009057">
    <property type="entry name" value="Homeodomain-like_sf"/>
</dbReference>
<evidence type="ECO:0000259" key="3">
    <source>
        <dbReference type="PROSITE" id="PS50977"/>
    </source>
</evidence>
<accession>A0ABS4FWU0</accession>
<dbReference type="PRINTS" id="PR00455">
    <property type="entry name" value="HTHTETR"/>
</dbReference>
<dbReference type="InterPro" id="IPR001647">
    <property type="entry name" value="HTH_TetR"/>
</dbReference>
<dbReference type="EMBL" id="JAGGKG010000021">
    <property type="protein sequence ID" value="MBP1907039.1"/>
    <property type="molecule type" value="Genomic_DNA"/>
</dbReference>
<name>A0ABS4FWU0_9BACL</name>
<dbReference type="InterPro" id="IPR050109">
    <property type="entry name" value="HTH-type_TetR-like_transc_reg"/>
</dbReference>
<dbReference type="Gene3D" id="1.10.357.10">
    <property type="entry name" value="Tetracycline Repressor, domain 2"/>
    <property type="match status" value="1"/>
</dbReference>
<dbReference type="InterPro" id="IPR036271">
    <property type="entry name" value="Tet_transcr_reg_TetR-rel_C_sf"/>
</dbReference>
<dbReference type="PANTHER" id="PTHR30055">
    <property type="entry name" value="HTH-TYPE TRANSCRIPTIONAL REGULATOR RUTR"/>
    <property type="match status" value="1"/>
</dbReference>
<feature type="DNA-binding region" description="H-T-H motif" evidence="2">
    <location>
        <begin position="27"/>
        <end position="46"/>
    </location>
</feature>
<dbReference type="Pfam" id="PF00440">
    <property type="entry name" value="TetR_N"/>
    <property type="match status" value="1"/>
</dbReference>
<feature type="domain" description="HTH tetR-type" evidence="3">
    <location>
        <begin position="4"/>
        <end position="64"/>
    </location>
</feature>
<comment type="caution">
    <text evidence="4">The sequence shown here is derived from an EMBL/GenBank/DDBJ whole genome shotgun (WGS) entry which is preliminary data.</text>
</comment>
<evidence type="ECO:0000313" key="4">
    <source>
        <dbReference type="EMBL" id="MBP1907039.1"/>
    </source>
</evidence>
<dbReference type="Pfam" id="PF17937">
    <property type="entry name" value="TetR_C_28"/>
    <property type="match status" value="1"/>
</dbReference>